<evidence type="ECO:0000256" key="14">
    <source>
        <dbReference type="PIRNR" id="PIRNR006135"/>
    </source>
</evidence>
<dbReference type="Pfam" id="PF02283">
    <property type="entry name" value="CobU"/>
    <property type="match status" value="1"/>
</dbReference>
<proteinExistence type="inferred from homology"/>
<dbReference type="PIRSF" id="PIRSF006135">
    <property type="entry name" value="CobU"/>
    <property type="match status" value="1"/>
</dbReference>
<evidence type="ECO:0000256" key="11">
    <source>
        <dbReference type="ARBA" id="ARBA00022777"/>
    </source>
</evidence>
<organism evidence="15 16">
    <name type="scientific">Thioclava litoralis</name>
    <dbReference type="NCBI Taxonomy" id="3076557"/>
    <lineage>
        <taxon>Bacteria</taxon>
        <taxon>Pseudomonadati</taxon>
        <taxon>Pseudomonadota</taxon>
        <taxon>Alphaproteobacteria</taxon>
        <taxon>Rhodobacterales</taxon>
        <taxon>Paracoccaceae</taxon>
        <taxon>Thioclava</taxon>
    </lineage>
</organism>
<dbReference type="InterPro" id="IPR003203">
    <property type="entry name" value="CobU/CobP"/>
</dbReference>
<dbReference type="Gene3D" id="3.40.50.300">
    <property type="entry name" value="P-loop containing nucleotide triphosphate hydrolases"/>
    <property type="match status" value="1"/>
</dbReference>
<comment type="catalytic activity">
    <reaction evidence="2 14">
        <text>adenosylcob(III)inamide phosphate + GTP + H(+) = adenosylcob(III)inamide-GDP + diphosphate</text>
        <dbReference type="Rhea" id="RHEA:22712"/>
        <dbReference type="ChEBI" id="CHEBI:15378"/>
        <dbReference type="ChEBI" id="CHEBI:33019"/>
        <dbReference type="ChEBI" id="CHEBI:37565"/>
        <dbReference type="ChEBI" id="CHEBI:58502"/>
        <dbReference type="ChEBI" id="CHEBI:60487"/>
        <dbReference type="EC" id="2.7.7.62"/>
    </reaction>
</comment>
<dbReference type="EC" id="2.7.1.156" evidence="14"/>
<comment type="pathway">
    <text evidence="5 14">Cofactor biosynthesis; adenosylcobalamin biosynthesis; adenosylcobalamin from cob(II)yrinate a,c-diamide: step 6/7.</text>
</comment>
<keyword evidence="8 14" id="KW-0169">Cobalamin biosynthesis</keyword>
<reference evidence="15 16" key="1">
    <citation type="submission" date="2023-09" db="EMBL/GenBank/DDBJ databases">
        <title>Thioclava shenzhenensis sp. nov., a multidrug resistant bacteria-antagonizing species isolated from coastal seawater.</title>
        <authorList>
            <person name="Long M."/>
        </authorList>
    </citation>
    <scope>NUCLEOTIDE SEQUENCE [LARGE SCALE GENOMIC DNA]</scope>
    <source>
        <strain evidence="15 16">FTW29</strain>
    </source>
</reference>
<keyword evidence="12 14" id="KW-0067">ATP-binding</keyword>
<keyword evidence="10 14" id="KW-0547">Nucleotide-binding</keyword>
<dbReference type="RefSeq" id="WP_406720808.1">
    <property type="nucleotide sequence ID" value="NZ_CP135443.1"/>
</dbReference>
<comment type="catalytic activity">
    <reaction evidence="1 14">
        <text>adenosylcob(III)inamide + ATP = adenosylcob(III)inamide phosphate + ADP + H(+)</text>
        <dbReference type="Rhea" id="RHEA:15769"/>
        <dbReference type="ChEBI" id="CHEBI:2480"/>
        <dbReference type="ChEBI" id="CHEBI:15378"/>
        <dbReference type="ChEBI" id="CHEBI:30616"/>
        <dbReference type="ChEBI" id="CHEBI:58502"/>
        <dbReference type="ChEBI" id="CHEBI:456216"/>
        <dbReference type="EC" id="2.7.1.156"/>
    </reaction>
</comment>
<keyword evidence="15" id="KW-0548">Nucleotidyltransferase</keyword>
<evidence type="ECO:0000256" key="2">
    <source>
        <dbReference type="ARBA" id="ARBA00000711"/>
    </source>
</evidence>
<evidence type="ECO:0000256" key="10">
    <source>
        <dbReference type="ARBA" id="ARBA00022741"/>
    </source>
</evidence>
<sequence length="170" mass="18978">MSKIILMTGGARSGKSRLAEEQAQRLGSPAIYIATARIWDDETQERVDEHRARRVTGWRDIEAPIDLARALRETDGTAPRLVDCLTMWLTNLMMEDRDLAQELDTLLATLSRLTSPVVFVTNEVGMGIVPENALARRFRDAQGHVNQKIAALADEVYLVTCGYALKVKPQ</sequence>
<comment type="similarity">
    <text evidence="7 14">Belongs to the CobU/CobP family.</text>
</comment>
<dbReference type="InterPro" id="IPR027417">
    <property type="entry name" value="P-loop_NTPase"/>
</dbReference>
<evidence type="ECO:0000256" key="4">
    <source>
        <dbReference type="ARBA" id="ARBA00003889"/>
    </source>
</evidence>
<dbReference type="SUPFAM" id="SSF52540">
    <property type="entry name" value="P-loop containing nucleoside triphosphate hydrolases"/>
    <property type="match status" value="1"/>
</dbReference>
<dbReference type="GO" id="GO:0043752">
    <property type="term" value="F:adenosylcobinamide kinase activity"/>
    <property type="evidence" value="ECO:0007669"/>
    <property type="project" value="UniProtKB-EC"/>
</dbReference>
<dbReference type="GO" id="GO:0008820">
    <property type="term" value="F:cobinamide phosphate guanylyltransferase activity"/>
    <property type="evidence" value="ECO:0007669"/>
    <property type="project" value="UniProtKB-EC"/>
</dbReference>
<comment type="function">
    <text evidence="4 14">Catalyzes ATP-dependent phosphorylation of adenosylcobinamide and addition of GMP to adenosylcobinamide phosphate.</text>
</comment>
<comment type="pathway">
    <text evidence="6 14">Cofactor biosynthesis; adenosylcobalamin biosynthesis; adenosylcobalamin from cob(II)yrinate a,c-diamide: step 5/7.</text>
</comment>
<evidence type="ECO:0000313" key="15">
    <source>
        <dbReference type="EMBL" id="WRY33595.1"/>
    </source>
</evidence>
<evidence type="ECO:0000256" key="3">
    <source>
        <dbReference type="ARBA" id="ARBA00001522"/>
    </source>
</evidence>
<evidence type="ECO:0000256" key="8">
    <source>
        <dbReference type="ARBA" id="ARBA00022573"/>
    </source>
</evidence>
<dbReference type="Proteomes" id="UP001623290">
    <property type="component" value="Chromosome"/>
</dbReference>
<gene>
    <name evidence="15" type="primary">cobU</name>
    <name evidence="15" type="ORF">RPE78_13090</name>
</gene>
<evidence type="ECO:0000256" key="5">
    <source>
        <dbReference type="ARBA" id="ARBA00004692"/>
    </source>
</evidence>
<keyword evidence="9 14" id="KW-0808">Transferase</keyword>
<evidence type="ECO:0000256" key="7">
    <source>
        <dbReference type="ARBA" id="ARBA00007490"/>
    </source>
</evidence>
<dbReference type="PANTHER" id="PTHR34848:SF1">
    <property type="entry name" value="BIFUNCTIONAL ADENOSYLCOBALAMIN BIOSYNTHESIS PROTEIN COBU"/>
    <property type="match status" value="1"/>
</dbReference>
<accession>A0ABZ1DYX1</accession>
<evidence type="ECO:0000256" key="6">
    <source>
        <dbReference type="ARBA" id="ARBA00005159"/>
    </source>
</evidence>
<keyword evidence="13 14" id="KW-0342">GTP-binding</keyword>
<name>A0ABZ1DYX1_9RHOB</name>
<evidence type="ECO:0000313" key="16">
    <source>
        <dbReference type="Proteomes" id="UP001623290"/>
    </source>
</evidence>
<evidence type="ECO:0000256" key="12">
    <source>
        <dbReference type="ARBA" id="ARBA00022840"/>
    </source>
</evidence>
<keyword evidence="11 14" id="KW-0418">Kinase</keyword>
<comment type="catalytic activity">
    <reaction evidence="3">
        <text>adenosylcob(III)inamide + GTP = adenosylcob(III)inamide phosphate + GDP + H(+)</text>
        <dbReference type="Rhea" id="RHEA:15765"/>
        <dbReference type="ChEBI" id="CHEBI:2480"/>
        <dbReference type="ChEBI" id="CHEBI:15378"/>
        <dbReference type="ChEBI" id="CHEBI:37565"/>
        <dbReference type="ChEBI" id="CHEBI:58189"/>
        <dbReference type="ChEBI" id="CHEBI:58502"/>
        <dbReference type="EC" id="2.7.1.156"/>
    </reaction>
</comment>
<dbReference type="CDD" id="cd00544">
    <property type="entry name" value="CobU"/>
    <property type="match status" value="1"/>
</dbReference>
<dbReference type="NCBIfam" id="NF004469">
    <property type="entry name" value="PRK05800.1"/>
    <property type="match status" value="1"/>
</dbReference>
<dbReference type="EC" id="2.7.7.62" evidence="14"/>
<evidence type="ECO:0000256" key="9">
    <source>
        <dbReference type="ARBA" id="ARBA00022679"/>
    </source>
</evidence>
<keyword evidence="16" id="KW-1185">Reference proteome</keyword>
<protein>
    <recommendedName>
        <fullName evidence="14">Bifunctional adenosylcobalamin biosynthesis protein</fullName>
        <ecNumber evidence="14">2.7.1.156</ecNumber>
        <ecNumber evidence="14">2.7.7.62</ecNumber>
    </recommendedName>
</protein>
<evidence type="ECO:0000256" key="13">
    <source>
        <dbReference type="ARBA" id="ARBA00023134"/>
    </source>
</evidence>
<dbReference type="EMBL" id="CP135443">
    <property type="protein sequence ID" value="WRY33595.1"/>
    <property type="molecule type" value="Genomic_DNA"/>
</dbReference>
<evidence type="ECO:0000256" key="1">
    <source>
        <dbReference type="ARBA" id="ARBA00000312"/>
    </source>
</evidence>
<dbReference type="PANTHER" id="PTHR34848">
    <property type="match status" value="1"/>
</dbReference>